<gene>
    <name evidence="1" type="ORF">LXD69_07200</name>
</gene>
<protein>
    <submittedName>
        <fullName evidence="1">Uncharacterized protein</fullName>
    </submittedName>
</protein>
<keyword evidence="2" id="KW-1185">Reference proteome</keyword>
<organism evidence="1 2">
    <name type="scientific">Flavobacterium sediminilitoris</name>
    <dbReference type="NCBI Taxonomy" id="2024526"/>
    <lineage>
        <taxon>Bacteria</taxon>
        <taxon>Pseudomonadati</taxon>
        <taxon>Bacteroidota</taxon>
        <taxon>Flavobacteriia</taxon>
        <taxon>Flavobacteriales</taxon>
        <taxon>Flavobacteriaceae</taxon>
        <taxon>Flavobacterium</taxon>
    </lineage>
</organism>
<accession>A0ABY4HSK0</accession>
<reference evidence="1" key="2">
    <citation type="submission" date="2022-04" db="EMBL/GenBank/DDBJ databases">
        <title>Complete Genome Sequence of Flavobacterium sediminilitoris YSM-43, Isolated from a Tidal Sediment.</title>
        <authorList>
            <person name="Lee P.A."/>
        </authorList>
    </citation>
    <scope>NUCLEOTIDE SEQUENCE</scope>
    <source>
        <strain evidence="1">YSM-43</strain>
    </source>
</reference>
<evidence type="ECO:0000313" key="1">
    <source>
        <dbReference type="EMBL" id="UOX35297.1"/>
    </source>
</evidence>
<sequence>MNNSDTNKTEQLNETAVKCRFFAQYLGKTFINGLGGSSILCPIDLVHIHADTISATMKLKPIDHIEDEDAIEVAKMFIKKEEIREELIFCGRIFATCIFDNQDIEETQLYNEHCKATDYLRSKGYALPFMEYTVDDLVKMDWVQLG</sequence>
<dbReference type="EMBL" id="CP090145">
    <property type="protein sequence ID" value="UOX35297.1"/>
    <property type="molecule type" value="Genomic_DNA"/>
</dbReference>
<proteinExistence type="predicted"/>
<name>A0ABY4HSK0_9FLAO</name>
<dbReference type="Proteomes" id="UP000830454">
    <property type="component" value="Chromosome"/>
</dbReference>
<evidence type="ECO:0000313" key="2">
    <source>
        <dbReference type="Proteomes" id="UP000830454"/>
    </source>
</evidence>
<dbReference type="RefSeq" id="WP_246918490.1">
    <property type="nucleotide sequence ID" value="NZ_CP090145.1"/>
</dbReference>
<reference evidence="1" key="1">
    <citation type="submission" date="2021-12" db="EMBL/GenBank/DDBJ databases">
        <authorList>
            <person name="Cha I.-T."/>
            <person name="Lee K.-E."/>
            <person name="Park S.-J."/>
        </authorList>
    </citation>
    <scope>NUCLEOTIDE SEQUENCE</scope>
    <source>
        <strain evidence="1">YSM-43</strain>
    </source>
</reference>